<dbReference type="Gene3D" id="1.10.390.10">
    <property type="entry name" value="Neutral Protease Domain 2"/>
    <property type="match status" value="1"/>
</dbReference>
<accession>A0A7D5E880</accession>
<evidence type="ECO:0000313" key="1">
    <source>
        <dbReference type="EMBL" id="QLC50071.1"/>
    </source>
</evidence>
<dbReference type="OrthoDB" id="121360at2157"/>
<evidence type="ECO:0000313" key="2">
    <source>
        <dbReference type="Proteomes" id="UP000509594"/>
    </source>
</evidence>
<proteinExistence type="predicted"/>
<name>A0A7D5E880_9EURY</name>
<gene>
    <name evidence="1" type="ORF">HWN40_07365</name>
</gene>
<evidence type="ECO:0008006" key="3">
    <source>
        <dbReference type="Google" id="ProtNLM"/>
    </source>
</evidence>
<dbReference type="InterPro" id="IPR027268">
    <property type="entry name" value="Peptidase_M4/M1_CTD_sf"/>
</dbReference>
<organism evidence="1 2">
    <name type="scientific">Methanolobus zinderi</name>
    <dbReference type="NCBI Taxonomy" id="536044"/>
    <lineage>
        <taxon>Archaea</taxon>
        <taxon>Methanobacteriati</taxon>
        <taxon>Methanobacteriota</taxon>
        <taxon>Stenosarchaea group</taxon>
        <taxon>Methanomicrobia</taxon>
        <taxon>Methanosarcinales</taxon>
        <taxon>Methanosarcinaceae</taxon>
        <taxon>Methanolobus</taxon>
    </lineage>
</organism>
<dbReference type="KEGG" id="mzi:HWN40_07365"/>
<dbReference type="EMBL" id="CP058215">
    <property type="protein sequence ID" value="QLC50071.1"/>
    <property type="molecule type" value="Genomic_DNA"/>
</dbReference>
<dbReference type="AlphaFoldDB" id="A0A7D5E880"/>
<reference evidence="1 2" key="1">
    <citation type="submission" date="2020-06" db="EMBL/GenBank/DDBJ databases">
        <title>Methanolobus halotolerans sp. nov., isolated from a saline lake Tus in Siberia.</title>
        <authorList>
            <person name="Shen Y."/>
            <person name="Chen S.-C."/>
            <person name="Lai M.-C."/>
            <person name="Huang H.-H."/>
            <person name="Chiu H.-H."/>
            <person name="Tang S.-L."/>
            <person name="Rogozin D.Y."/>
            <person name="Degermendzhy A.G."/>
        </authorList>
    </citation>
    <scope>NUCLEOTIDE SEQUENCE [LARGE SCALE GENOMIC DNA]</scope>
    <source>
        <strain evidence="1 2">DSM 21339</strain>
    </source>
</reference>
<dbReference type="SUPFAM" id="SSF55486">
    <property type="entry name" value="Metalloproteases ('zincins'), catalytic domain"/>
    <property type="match status" value="1"/>
</dbReference>
<keyword evidence="2" id="KW-1185">Reference proteome</keyword>
<protein>
    <recommendedName>
        <fullName evidence="3">M1 family metallopeptidase</fullName>
    </recommendedName>
</protein>
<dbReference type="RefSeq" id="WP_176965127.1">
    <property type="nucleotide sequence ID" value="NZ_CP058215.1"/>
</dbReference>
<dbReference type="Proteomes" id="UP000509594">
    <property type="component" value="Chromosome"/>
</dbReference>
<dbReference type="GeneID" id="55821482"/>
<sequence>MPFVMAGSNSSTAEDNTITEINSHYKVLPEKETVHVTKQITFVNNNPGTSYWRGYYSDYNYYLPETAGNISSYDDEESLSYYRDGEGYYVFEFNRKVWYKESYTFYLEYDLEINRNTAVFHLSEYGDNTAVSLEVPSDFHTYLAREDYALEEKKYSNIYRFEKGQQWSGSCLVNSVRSTGYDILEDTVSLREQDVAIRIRYWEGEEEWAREMMETTRTYLPIMEDSWGVPYPASYDITITQANITETGGYGGYNEGSKGIWLLHTSSNEILIHELAHYWTRACNFEQLWMDEGYADLYTYIVLNQTTPEKAEKRKDRFLEKYESLKTEYEVPLEKWSTPESLDSMSQKEVDFGYKKAFFTTYMLYEEIGPEAMRASNEEFIYSNTRVDEEMFITMMDSSSGAYQEQIQKLIYM</sequence>